<accession>A0A1I7SEB6</accession>
<name>A0A1I7SEB6_BURXY</name>
<evidence type="ECO:0000313" key="3">
    <source>
        <dbReference type="Proteomes" id="UP000659654"/>
    </source>
</evidence>
<dbReference type="Proteomes" id="UP000582659">
    <property type="component" value="Unassembled WGS sequence"/>
</dbReference>
<keyword evidence="3" id="KW-1185">Reference proteome</keyword>
<dbReference type="EMBL" id="CAJFDI010000001">
    <property type="protein sequence ID" value="CAD5210997.1"/>
    <property type="molecule type" value="Genomic_DNA"/>
</dbReference>
<dbReference type="Proteomes" id="UP000095284">
    <property type="component" value="Unplaced"/>
</dbReference>
<sequence length="99" mass="10993">MKRTALATLEVADMARESQELVDQWQLGCASGTHSIPVFADESAIFGFDTQFKRYNGDRNGAFTAEQRIKTHINPTILDGATIPTLSIHPTLINYQSPR</sequence>
<evidence type="ECO:0000313" key="4">
    <source>
        <dbReference type="WBParaSite" id="BXY_1137500.1"/>
    </source>
</evidence>
<dbReference type="AlphaFoldDB" id="A0A1I7SEB6"/>
<gene>
    <name evidence="1" type="ORF">BXYJ_LOCUS2208</name>
</gene>
<reference evidence="4" key="1">
    <citation type="submission" date="2016-11" db="UniProtKB">
        <authorList>
            <consortium name="WormBaseParasite"/>
        </authorList>
    </citation>
    <scope>IDENTIFICATION</scope>
</reference>
<proteinExistence type="predicted"/>
<evidence type="ECO:0000313" key="2">
    <source>
        <dbReference type="Proteomes" id="UP000095284"/>
    </source>
</evidence>
<organism evidence="2 4">
    <name type="scientific">Bursaphelenchus xylophilus</name>
    <name type="common">Pinewood nematode worm</name>
    <name type="synonym">Aphelenchoides xylophilus</name>
    <dbReference type="NCBI Taxonomy" id="6326"/>
    <lineage>
        <taxon>Eukaryota</taxon>
        <taxon>Metazoa</taxon>
        <taxon>Ecdysozoa</taxon>
        <taxon>Nematoda</taxon>
        <taxon>Chromadorea</taxon>
        <taxon>Rhabditida</taxon>
        <taxon>Tylenchina</taxon>
        <taxon>Tylenchomorpha</taxon>
        <taxon>Aphelenchoidea</taxon>
        <taxon>Aphelenchoididae</taxon>
        <taxon>Bursaphelenchus</taxon>
    </lineage>
</organism>
<evidence type="ECO:0000313" key="1">
    <source>
        <dbReference type="EMBL" id="CAD5210997.1"/>
    </source>
</evidence>
<reference evidence="1" key="2">
    <citation type="submission" date="2020-09" db="EMBL/GenBank/DDBJ databases">
        <authorList>
            <person name="Kikuchi T."/>
        </authorList>
    </citation>
    <scope>NUCLEOTIDE SEQUENCE</scope>
    <source>
        <strain evidence="1">Ka4C1</strain>
    </source>
</reference>
<dbReference type="WBParaSite" id="BXY_1137500.1">
    <property type="protein sequence ID" value="BXY_1137500.1"/>
    <property type="gene ID" value="BXY_1137500"/>
</dbReference>
<dbReference type="EMBL" id="CAJFCV020000001">
    <property type="protein sequence ID" value="CAG9087434.1"/>
    <property type="molecule type" value="Genomic_DNA"/>
</dbReference>
<dbReference type="Proteomes" id="UP000659654">
    <property type="component" value="Unassembled WGS sequence"/>
</dbReference>
<protein>
    <submittedName>
        <fullName evidence="1">(pine wood nematode) hypothetical protein</fullName>
    </submittedName>
</protein>